<dbReference type="InterPro" id="IPR036314">
    <property type="entry name" value="SOD_C_sf"/>
</dbReference>
<proteinExistence type="inferred from homology"/>
<feature type="binding site" evidence="5">
    <location>
        <position position="156"/>
    </location>
    <ligand>
        <name>Mn(2+)</name>
        <dbReference type="ChEBI" id="CHEBI:29035"/>
    </ligand>
</feature>
<dbReference type="PANTHER" id="PTHR11404">
    <property type="entry name" value="SUPEROXIDE DISMUTASE 2"/>
    <property type="match status" value="1"/>
</dbReference>
<dbReference type="GO" id="GO:0004784">
    <property type="term" value="F:superoxide dismutase activity"/>
    <property type="evidence" value="ECO:0007669"/>
    <property type="project" value="UniProtKB-EC"/>
</dbReference>
<evidence type="ECO:0000256" key="3">
    <source>
        <dbReference type="ARBA" id="ARBA00022723"/>
    </source>
</evidence>
<dbReference type="Pfam" id="PF02777">
    <property type="entry name" value="Sod_Fe_C"/>
    <property type="match status" value="1"/>
</dbReference>
<feature type="binding site" evidence="5">
    <location>
        <position position="160"/>
    </location>
    <ligand>
        <name>Mn(2+)</name>
        <dbReference type="ChEBI" id="CHEBI:29035"/>
    </ligand>
</feature>
<dbReference type="OrthoDB" id="9803125at2"/>
<dbReference type="Gene3D" id="3.55.40.20">
    <property type="entry name" value="Iron/manganese superoxide dismutase, C-terminal domain"/>
    <property type="match status" value="1"/>
</dbReference>
<dbReference type="Proteomes" id="UP000092605">
    <property type="component" value="Unassembled WGS sequence"/>
</dbReference>
<dbReference type="SUPFAM" id="SSF54719">
    <property type="entry name" value="Fe,Mn superoxide dismutase (SOD), C-terminal domain"/>
    <property type="match status" value="1"/>
</dbReference>
<comment type="caution">
    <text evidence="7">The sequence shown here is derived from an EMBL/GenBank/DDBJ whole genome shotgun (WGS) entry which is preliminary data.</text>
</comment>
<dbReference type="PANTHER" id="PTHR11404:SF6">
    <property type="entry name" value="SUPEROXIDE DISMUTASE [MN], MITOCHONDRIAL"/>
    <property type="match status" value="1"/>
</dbReference>
<dbReference type="EMBL" id="FRBG01000002">
    <property type="protein sequence ID" value="SHK52529.1"/>
    <property type="molecule type" value="Genomic_DNA"/>
</dbReference>
<gene>
    <name evidence="7" type="ORF">JWYL7_0491</name>
    <name evidence="8" type="ORF">SAMN05661008_00398</name>
</gene>
<dbReference type="STRING" id="1121328.JWYL7_0491"/>
<name>A0A150FPA4_CLOPD</name>
<evidence type="ECO:0000313" key="9">
    <source>
        <dbReference type="Proteomes" id="UP000092605"/>
    </source>
</evidence>
<dbReference type="InterPro" id="IPR050265">
    <property type="entry name" value="Fe/Mn_Superoxide_Dismutase"/>
</dbReference>
<evidence type="ECO:0000259" key="6">
    <source>
        <dbReference type="Pfam" id="PF02777"/>
    </source>
</evidence>
<dbReference type="PATRIC" id="fig|1121328.3.peg.490"/>
<feature type="binding site" evidence="5">
    <location>
        <position position="26"/>
    </location>
    <ligand>
        <name>Mn(2+)</name>
        <dbReference type="ChEBI" id="CHEBI:29035"/>
    </ligand>
</feature>
<evidence type="ECO:0000313" key="7">
    <source>
        <dbReference type="EMBL" id="KXZ39416.1"/>
    </source>
</evidence>
<keyword evidence="3 5" id="KW-0479">Metal-binding</keyword>
<protein>
    <recommendedName>
        <fullName evidence="2">superoxide dismutase</fullName>
        <ecNumber evidence="2">1.15.1.1</ecNumber>
    </recommendedName>
</protein>
<reference evidence="7 9" key="1">
    <citation type="submission" date="2016-02" db="EMBL/GenBank/DDBJ databases">
        <title>Draft genome sequence for Clostridium paradoxum JW-YL-7.</title>
        <authorList>
            <person name="Utturkar S.M."/>
            <person name="Lancaster A."/>
            <person name="Poole F.L."/>
            <person name="Adams M.W."/>
            <person name="Brown S.D."/>
        </authorList>
    </citation>
    <scope>NUCLEOTIDE SEQUENCE [LARGE SCALE GENOMIC DNA]</scope>
    <source>
        <strain evidence="7 9">JW-YL-7</strain>
    </source>
</reference>
<organism evidence="7 9">
    <name type="scientific">Alkalithermobacter thermoalcaliphilus JW-YL-7 = DSM 7308</name>
    <dbReference type="NCBI Taxonomy" id="1121328"/>
    <lineage>
        <taxon>Bacteria</taxon>
        <taxon>Bacillati</taxon>
        <taxon>Bacillota</taxon>
        <taxon>Clostridia</taxon>
        <taxon>Peptostreptococcales</taxon>
        <taxon>Tepidibacteraceae</taxon>
        <taxon>Alkalithermobacter</taxon>
    </lineage>
</organism>
<keyword evidence="4" id="KW-0560">Oxidoreductase</keyword>
<feature type="domain" description="Manganese/iron superoxide dismutase C-terminal" evidence="6">
    <location>
        <begin position="92"/>
        <end position="189"/>
    </location>
</feature>
<evidence type="ECO:0000256" key="4">
    <source>
        <dbReference type="ARBA" id="ARBA00023002"/>
    </source>
</evidence>
<dbReference type="InterPro" id="IPR019832">
    <property type="entry name" value="Mn/Fe_SOD_C"/>
</dbReference>
<dbReference type="InterPro" id="IPR001189">
    <property type="entry name" value="Mn/Fe_SOD"/>
</dbReference>
<evidence type="ECO:0000313" key="10">
    <source>
        <dbReference type="Proteomes" id="UP000323392"/>
    </source>
</evidence>
<evidence type="ECO:0000256" key="2">
    <source>
        <dbReference type="ARBA" id="ARBA00012682"/>
    </source>
</evidence>
<evidence type="ECO:0000256" key="1">
    <source>
        <dbReference type="ARBA" id="ARBA00008714"/>
    </source>
</evidence>
<dbReference type="PIRSF" id="PIRSF000349">
    <property type="entry name" value="SODismutase"/>
    <property type="match status" value="1"/>
</dbReference>
<evidence type="ECO:0000256" key="5">
    <source>
        <dbReference type="PIRSR" id="PIRSR000349-1"/>
    </source>
</evidence>
<comment type="similarity">
    <text evidence="1">Belongs to the iron/manganese superoxide dismutase family.</text>
</comment>
<dbReference type="EMBL" id="LSFY01000001">
    <property type="protein sequence ID" value="KXZ39416.1"/>
    <property type="molecule type" value="Genomic_DNA"/>
</dbReference>
<dbReference type="EC" id="1.15.1.1" evidence="2"/>
<reference evidence="8 10" key="2">
    <citation type="submission" date="2016-11" db="EMBL/GenBank/DDBJ databases">
        <authorList>
            <person name="Varghese N."/>
            <person name="Submissions S."/>
        </authorList>
    </citation>
    <scope>NUCLEOTIDE SEQUENCE [LARGE SCALE GENOMIC DNA]</scope>
    <source>
        <strain evidence="8 10">DSM 7308</strain>
    </source>
</reference>
<evidence type="ECO:0000313" key="8">
    <source>
        <dbReference type="EMBL" id="SHK52529.1"/>
    </source>
</evidence>
<dbReference type="RefSeq" id="WP_066068567.1">
    <property type="nucleotide sequence ID" value="NZ_FRBG01000002.1"/>
</dbReference>
<dbReference type="SUPFAM" id="SSF46609">
    <property type="entry name" value="Fe,Mn superoxide dismutase (SOD), N-terminal domain"/>
    <property type="match status" value="1"/>
</dbReference>
<dbReference type="AlphaFoldDB" id="A0A150FPA4"/>
<sequence length="216" mass="25723">MKRYLNAKVFDFDQVKGISKNQLLQHYTLYEGYVQKINQIWDELENEENYKDESATYSKIRSLKLGESFALNGVKLHELYFENLGGKNTKPYGQILELINRKYGSYELFKEKFKSIGLAVRGWVVLAIQLNNLYMFGSDAHDVGAIWSAYPLLVMDVYEHAYMIDFGVNRKQYIDEFFKNINWKIVNERLHSYNNLFNIKKTNDKLYNNNFKYYLY</sequence>
<feature type="binding site" evidence="5">
    <location>
        <position position="77"/>
    </location>
    <ligand>
        <name>Mn(2+)</name>
        <dbReference type="ChEBI" id="CHEBI:29035"/>
    </ligand>
</feature>
<dbReference type="Proteomes" id="UP000323392">
    <property type="component" value="Unassembled WGS sequence"/>
</dbReference>
<dbReference type="InterPro" id="IPR036324">
    <property type="entry name" value="Mn/Fe_SOD_N_sf"/>
</dbReference>
<accession>A0A150FPA4</accession>
<dbReference type="GO" id="GO:0046872">
    <property type="term" value="F:metal ion binding"/>
    <property type="evidence" value="ECO:0007669"/>
    <property type="project" value="UniProtKB-KW"/>
</dbReference>
<keyword evidence="10" id="KW-1185">Reference proteome</keyword>